<dbReference type="Proteomes" id="UP000033121">
    <property type="component" value="Unassembled WGS sequence"/>
</dbReference>
<evidence type="ECO:0000313" key="4">
    <source>
        <dbReference type="Proteomes" id="UP000033121"/>
    </source>
</evidence>
<feature type="signal peptide" evidence="1">
    <location>
        <begin position="1"/>
        <end position="21"/>
    </location>
</feature>
<dbReference type="InterPro" id="IPR026444">
    <property type="entry name" value="Secre_tail"/>
</dbReference>
<keyword evidence="1" id="KW-0732">Signal</keyword>
<organism evidence="3 4">
    <name type="scientific">Flavihumibacter petaseus NBRC 106054</name>
    <dbReference type="NCBI Taxonomy" id="1220578"/>
    <lineage>
        <taxon>Bacteria</taxon>
        <taxon>Pseudomonadati</taxon>
        <taxon>Bacteroidota</taxon>
        <taxon>Chitinophagia</taxon>
        <taxon>Chitinophagales</taxon>
        <taxon>Chitinophagaceae</taxon>
        <taxon>Flavihumibacter</taxon>
    </lineage>
</organism>
<evidence type="ECO:0000259" key="2">
    <source>
        <dbReference type="Pfam" id="PF18962"/>
    </source>
</evidence>
<comment type="caution">
    <text evidence="3">The sequence shown here is derived from an EMBL/GenBank/DDBJ whole genome shotgun (WGS) entry which is preliminary data.</text>
</comment>
<evidence type="ECO:0000313" key="3">
    <source>
        <dbReference type="EMBL" id="GAO42216.1"/>
    </source>
</evidence>
<reference evidence="3 4" key="1">
    <citation type="submission" date="2015-04" db="EMBL/GenBank/DDBJ databases">
        <title>Whole genome shotgun sequence of Flavihumibacter petaseus NBRC 106054.</title>
        <authorList>
            <person name="Miyazawa S."/>
            <person name="Hosoyama A."/>
            <person name="Hashimoto M."/>
            <person name="Noguchi M."/>
            <person name="Tsuchikane K."/>
            <person name="Ohji S."/>
            <person name="Yamazoe A."/>
            <person name="Ichikawa N."/>
            <person name="Kimura A."/>
            <person name="Fujita N."/>
        </authorList>
    </citation>
    <scope>NUCLEOTIDE SEQUENCE [LARGE SCALE GENOMIC DNA]</scope>
    <source>
        <strain evidence="3 4">NBRC 106054</strain>
    </source>
</reference>
<feature type="chain" id="PRO_5002429903" description="Secretion system C-terminal sorting domain-containing protein" evidence="1">
    <location>
        <begin position="22"/>
        <end position="209"/>
    </location>
</feature>
<evidence type="ECO:0000256" key="1">
    <source>
        <dbReference type="SAM" id="SignalP"/>
    </source>
</evidence>
<dbReference type="RefSeq" id="WP_083990147.1">
    <property type="nucleotide sequence ID" value="NZ_BBWV01000001.1"/>
</dbReference>
<dbReference type="STRING" id="1220578.FPE01S_01_12290"/>
<dbReference type="Pfam" id="PF18962">
    <property type="entry name" value="Por_Secre_tail"/>
    <property type="match status" value="1"/>
</dbReference>
<accession>A0A0E9MXQ2</accession>
<keyword evidence="4" id="KW-1185">Reference proteome</keyword>
<feature type="domain" description="Secretion system C-terminal sorting" evidence="2">
    <location>
        <begin position="139"/>
        <end position="200"/>
    </location>
</feature>
<proteinExistence type="predicted"/>
<dbReference type="EMBL" id="BBWV01000001">
    <property type="protein sequence ID" value="GAO42216.1"/>
    <property type="molecule type" value="Genomic_DNA"/>
</dbReference>
<sequence>MRLLTQLLSVAMLCLWGQLAAQEYFPPNKPEIVPAGSPLIRLNDPASAGKGRLQLQWQLAVSKESGYIKVERSSFREGPFEVLGLVRQDSGVLQGKFLDDQPLRGVNHYRVQWVAADGQVHLSKVVTTGMEGEMSCRFYPNPVDNMLIIRSEQPLDLLISDQNGKSRFTLKLRSGLQTIDVSALEKGLYIITLTQSETGKSLTEKLVKN</sequence>
<protein>
    <recommendedName>
        <fullName evidence="2">Secretion system C-terminal sorting domain-containing protein</fullName>
    </recommendedName>
</protein>
<gene>
    <name evidence="3" type="ORF">FPE01S_01_12290</name>
</gene>
<dbReference type="AlphaFoldDB" id="A0A0E9MXQ2"/>
<name>A0A0E9MXQ2_9BACT</name>
<dbReference type="OrthoDB" id="951108at2"/>
<dbReference type="NCBIfam" id="TIGR04183">
    <property type="entry name" value="Por_Secre_tail"/>
    <property type="match status" value="1"/>
</dbReference>